<organism evidence="1 2">
    <name type="scientific">Ambrosiozyma monospora</name>
    <name type="common">Yeast</name>
    <name type="synonym">Endomycopsis monosporus</name>
    <dbReference type="NCBI Taxonomy" id="43982"/>
    <lineage>
        <taxon>Eukaryota</taxon>
        <taxon>Fungi</taxon>
        <taxon>Dikarya</taxon>
        <taxon>Ascomycota</taxon>
        <taxon>Saccharomycotina</taxon>
        <taxon>Pichiomycetes</taxon>
        <taxon>Pichiales</taxon>
        <taxon>Pichiaceae</taxon>
        <taxon>Ambrosiozyma</taxon>
    </lineage>
</organism>
<protein>
    <submittedName>
        <fullName evidence="1">Unnamed protein product</fullName>
    </submittedName>
</protein>
<proteinExistence type="predicted"/>
<keyword evidence="2" id="KW-1185">Reference proteome</keyword>
<reference evidence="1" key="1">
    <citation type="submission" date="2023-04" db="EMBL/GenBank/DDBJ databases">
        <title>Ambrosiozyma monospora NBRC 10751.</title>
        <authorList>
            <person name="Ichikawa N."/>
            <person name="Sato H."/>
            <person name="Tonouchi N."/>
        </authorList>
    </citation>
    <scope>NUCLEOTIDE SEQUENCE</scope>
    <source>
        <strain evidence="1">NBRC 10751</strain>
    </source>
</reference>
<comment type="caution">
    <text evidence="1">The sequence shown here is derived from an EMBL/GenBank/DDBJ whole genome shotgun (WGS) entry which is preliminary data.</text>
</comment>
<name>A0ACB5T3J1_AMBMO</name>
<evidence type="ECO:0000313" key="2">
    <source>
        <dbReference type="Proteomes" id="UP001165064"/>
    </source>
</evidence>
<accession>A0ACB5T3J1</accession>
<evidence type="ECO:0000313" key="1">
    <source>
        <dbReference type="EMBL" id="GME79428.1"/>
    </source>
</evidence>
<dbReference type="EMBL" id="BSXS01002595">
    <property type="protein sequence ID" value="GME79428.1"/>
    <property type="molecule type" value="Genomic_DNA"/>
</dbReference>
<sequence>MVCLVMLYVGRFVSHPPPTGSLLGKVCKVLYTCFQGNFIKRLTKGEFWSFAYPSEMESRGQMYFRNKSRSPITWTSQDVKDYMSTFSQCVMFLYWVVFNLNDTGLSTALNAQAGAMVTKNVPNDLFNNFNQITIIVLIPILDFLVYPAIAKMGFNFKSVYKITTGFMLGALSSMVAAILQWRIYKTSPCGYYATECDAGVSTVTAWYEVIVYALAAAGECFCYTQAYELAYTRAPDNAKGLVMALFLLMNAFSAAISEAISATLVDPHLIWPFVGMAAAGGAFSLGFLVQYWNLDKVMAKEQLERERALQDSFGGLGEKKDEDEEEADLQSSASDVQRVN</sequence>
<gene>
    <name evidence="1" type="ORF">Amon02_000394600</name>
</gene>
<dbReference type="Proteomes" id="UP001165064">
    <property type="component" value="Unassembled WGS sequence"/>
</dbReference>